<gene>
    <name evidence="3" type="ORF">LGQ90_09500</name>
</gene>
<comment type="caution">
    <text evidence="3">The sequence shown here is derived from an EMBL/GenBank/DDBJ whole genome shotgun (WGS) entry which is preliminary data.</text>
</comment>
<dbReference type="RefSeq" id="WP_229340502.1">
    <property type="nucleotide sequence ID" value="NZ_JAJBZG010000005.1"/>
</dbReference>
<dbReference type="Pfam" id="PF07885">
    <property type="entry name" value="Ion_trans_2"/>
    <property type="match status" value="1"/>
</dbReference>
<name>A0A9X1LJG7_9FLAO</name>
<feature type="transmembrane region" description="Helical" evidence="1">
    <location>
        <begin position="135"/>
        <end position="158"/>
    </location>
</feature>
<keyword evidence="4" id="KW-1185">Reference proteome</keyword>
<keyword evidence="1" id="KW-0812">Transmembrane</keyword>
<reference evidence="3" key="1">
    <citation type="submission" date="2021-10" db="EMBL/GenBank/DDBJ databases">
        <title>Gramella sp. ASW11-100T, isolated from marine sediment.</title>
        <authorList>
            <person name="Xia C."/>
        </authorList>
    </citation>
    <scope>NUCLEOTIDE SEQUENCE</scope>
    <source>
        <strain evidence="3">ASW11-100</strain>
    </source>
</reference>
<dbReference type="SUPFAM" id="SSF81324">
    <property type="entry name" value="Voltage-gated potassium channels"/>
    <property type="match status" value="1"/>
</dbReference>
<keyword evidence="3" id="KW-0406">Ion transport</keyword>
<evidence type="ECO:0000313" key="3">
    <source>
        <dbReference type="EMBL" id="MCB7481493.1"/>
    </source>
</evidence>
<dbReference type="AlphaFoldDB" id="A0A9X1LJG7"/>
<protein>
    <submittedName>
        <fullName evidence="3">Potassium channel family protein</fullName>
    </submittedName>
</protein>
<dbReference type="Gene3D" id="1.10.287.70">
    <property type="match status" value="1"/>
</dbReference>
<dbReference type="Proteomes" id="UP001139414">
    <property type="component" value="Unassembled WGS sequence"/>
</dbReference>
<accession>A0A9X1LJG7</accession>
<proteinExistence type="predicted"/>
<feature type="transmembrane region" description="Helical" evidence="1">
    <location>
        <begin position="60"/>
        <end position="85"/>
    </location>
</feature>
<dbReference type="InterPro" id="IPR013099">
    <property type="entry name" value="K_chnl_dom"/>
</dbReference>
<dbReference type="EMBL" id="JAJBZG010000005">
    <property type="protein sequence ID" value="MCB7481493.1"/>
    <property type="molecule type" value="Genomic_DNA"/>
</dbReference>
<evidence type="ECO:0000313" key="4">
    <source>
        <dbReference type="Proteomes" id="UP001139414"/>
    </source>
</evidence>
<keyword evidence="3" id="KW-0813">Transport</keyword>
<dbReference type="GO" id="GO:0034220">
    <property type="term" value="P:monoatomic ion transmembrane transport"/>
    <property type="evidence" value="ECO:0007669"/>
    <property type="project" value="UniProtKB-KW"/>
</dbReference>
<organism evidence="3 4">
    <name type="scientific">Christiangramia sediminis</name>
    <dbReference type="NCBI Taxonomy" id="2881336"/>
    <lineage>
        <taxon>Bacteria</taxon>
        <taxon>Pseudomonadati</taxon>
        <taxon>Bacteroidota</taxon>
        <taxon>Flavobacteriia</taxon>
        <taxon>Flavobacteriales</taxon>
        <taxon>Flavobacteriaceae</taxon>
        <taxon>Christiangramia</taxon>
    </lineage>
</organism>
<keyword evidence="1" id="KW-0472">Membrane</keyword>
<keyword evidence="1" id="KW-1133">Transmembrane helix</keyword>
<evidence type="ECO:0000259" key="2">
    <source>
        <dbReference type="Pfam" id="PF07885"/>
    </source>
</evidence>
<keyword evidence="3" id="KW-0407">Ion channel</keyword>
<feature type="transmembrane region" description="Helical" evidence="1">
    <location>
        <begin position="6"/>
        <end position="26"/>
    </location>
</feature>
<evidence type="ECO:0000256" key="1">
    <source>
        <dbReference type="SAM" id="Phobius"/>
    </source>
</evidence>
<feature type="domain" description="Potassium channel" evidence="2">
    <location>
        <begin position="81"/>
        <end position="154"/>
    </location>
</feature>
<sequence>MEIYLIIGVILYVSIVLDIIQTTLSMQGGGWLTSRFSHLFWKLFLAVSGRNGKSKILAHAGYILLISIVLTWVVFLWASLVLILYSHPGAIVDSTTKIPATFGQISYYSGYTLSTLGMGDYIASADIWRMITSLYSFTGLILLTMSVTYFIPVLSAVIDQRKLGISLSTLGSSPQEILIRSWNGENFDSLINKVDGISDSLIKYSQQHRAYPVIHFFHNNKEESTIILQLARLYEALLIISEKVKTEIRPENKHIYPLEVAYDNYFEVITEVTHIGPDQSAPTVSKTDKLIEKELVSQFHKEAKSSEKVSRNRKIFKALIRQDGWDWSQVDIKSS</sequence>